<feature type="region of interest" description="Disordered" evidence="1">
    <location>
        <begin position="296"/>
        <end position="317"/>
    </location>
</feature>
<dbReference type="EMBL" id="CP025958">
    <property type="protein sequence ID" value="AWM38059.1"/>
    <property type="molecule type" value="Genomic_DNA"/>
</dbReference>
<accession>A0A2Z3GUG3</accession>
<keyword evidence="2" id="KW-1133">Transmembrane helix</keyword>
<evidence type="ECO:0000313" key="3">
    <source>
        <dbReference type="EMBL" id="AWM38059.1"/>
    </source>
</evidence>
<gene>
    <name evidence="3" type="ORF">C1280_14365</name>
</gene>
<keyword evidence="4" id="KW-1185">Reference proteome</keyword>
<dbReference type="Proteomes" id="UP000245802">
    <property type="component" value="Chromosome"/>
</dbReference>
<dbReference type="KEGG" id="gog:C1280_14365"/>
<feature type="transmembrane region" description="Helical" evidence="2">
    <location>
        <begin position="6"/>
        <end position="26"/>
    </location>
</feature>
<evidence type="ECO:0000313" key="4">
    <source>
        <dbReference type="Proteomes" id="UP000245802"/>
    </source>
</evidence>
<reference evidence="3 4" key="1">
    <citation type="submission" date="2018-01" db="EMBL/GenBank/DDBJ databases">
        <title>G. obscuriglobus.</title>
        <authorList>
            <person name="Franke J."/>
            <person name="Blomberg W."/>
            <person name="Selmecki A."/>
        </authorList>
    </citation>
    <scope>NUCLEOTIDE SEQUENCE [LARGE SCALE GENOMIC DNA]</scope>
    <source>
        <strain evidence="3 4">DSM 5831</strain>
    </source>
</reference>
<protein>
    <submittedName>
        <fullName evidence="3">Uncharacterized protein</fullName>
    </submittedName>
</protein>
<evidence type="ECO:0000256" key="2">
    <source>
        <dbReference type="SAM" id="Phobius"/>
    </source>
</evidence>
<proteinExistence type="predicted"/>
<keyword evidence="2" id="KW-0472">Membrane</keyword>
<dbReference type="AlphaFoldDB" id="A0A2Z3GUG3"/>
<name>A0A2Z3GUG3_9BACT</name>
<evidence type="ECO:0000256" key="1">
    <source>
        <dbReference type="SAM" id="MobiDB-lite"/>
    </source>
</evidence>
<sequence length="383" mass="42875">MPAYQIAIFALLMAALVAGAVLVIGFKVISRRTSRGGEAVVVKDTDGNLGVEGLPKGWAQDDGIRLKVSAPFVYGFKRESPEGYVVLGRTEYAKGRAPRGTEMRRDLEVPFRKLFTRHEEEPSLDNTWLGLPVGPRHAFKFRAPSGDGLIWQGEAYTVAHQGIAYFWLGWCGEGDFDTLQPEFTDFRSRCKLLGLRDDWRETVAREIDYKGATVPYTFTDAEDAWKEVPVDGEKKEQPELDRGLRINHTLRRERNALPDVAELRVYLLDGAGDPLQRAREYVQNVWTNHLKGANDQLPAPTFTERTGDPEGDPLTKGGTSIVRLESAVLDPGTKKVIASSESRLIVFSAVRVGDKVVVLHCWCEAAKRNVFEWRFVQIASSLR</sequence>
<organism evidence="3 4">
    <name type="scientific">Gemmata obscuriglobus</name>
    <dbReference type="NCBI Taxonomy" id="114"/>
    <lineage>
        <taxon>Bacteria</taxon>
        <taxon>Pseudomonadati</taxon>
        <taxon>Planctomycetota</taxon>
        <taxon>Planctomycetia</taxon>
        <taxon>Gemmatales</taxon>
        <taxon>Gemmataceae</taxon>
        <taxon>Gemmata</taxon>
    </lineage>
</organism>
<keyword evidence="2" id="KW-0812">Transmembrane</keyword>